<protein>
    <submittedName>
        <fullName evidence="2">Uncharacterized protein</fullName>
    </submittedName>
</protein>
<gene>
    <name evidence="2" type="ORF">SAMN04488503_0606</name>
</gene>
<evidence type="ECO:0000313" key="2">
    <source>
        <dbReference type="EMBL" id="SNR64955.1"/>
    </source>
</evidence>
<organism evidence="2 3">
    <name type="scientific">Humidesulfovibrio mexicanus</name>
    <dbReference type="NCBI Taxonomy" id="147047"/>
    <lineage>
        <taxon>Bacteria</taxon>
        <taxon>Pseudomonadati</taxon>
        <taxon>Thermodesulfobacteriota</taxon>
        <taxon>Desulfovibrionia</taxon>
        <taxon>Desulfovibrionales</taxon>
        <taxon>Desulfovibrionaceae</taxon>
        <taxon>Humidesulfovibrio</taxon>
    </lineage>
</organism>
<dbReference type="Proteomes" id="UP000198324">
    <property type="component" value="Unassembled WGS sequence"/>
</dbReference>
<dbReference type="PROSITE" id="PS51257">
    <property type="entry name" value="PROKAR_LIPOPROTEIN"/>
    <property type="match status" value="1"/>
</dbReference>
<reference evidence="2 3" key="1">
    <citation type="submission" date="2017-06" db="EMBL/GenBank/DDBJ databases">
        <authorList>
            <person name="Kim H.J."/>
            <person name="Triplett B.A."/>
        </authorList>
    </citation>
    <scope>NUCLEOTIDE SEQUENCE [LARGE SCALE GENOMIC DNA]</scope>
    <source>
        <strain evidence="2 3">DSM 13116</strain>
    </source>
</reference>
<dbReference type="AlphaFoldDB" id="A0A238Y153"/>
<dbReference type="OrthoDB" id="8592071at2"/>
<feature type="signal peptide" evidence="1">
    <location>
        <begin position="1"/>
        <end position="22"/>
    </location>
</feature>
<proteinExistence type="predicted"/>
<evidence type="ECO:0000256" key="1">
    <source>
        <dbReference type="SAM" id="SignalP"/>
    </source>
</evidence>
<sequence>MNRSIAFALSFVMLCVALCACAGPKPSGPAAAPQSEVQFLDTSGFDRKLSAALAAKQPEVVVSFPAAITLNSIPERLDRWFSKVEKFGGTVDIQAEPEPGRSIISEIFGLFVKAYDAIAEAVIYAPAKEYNVIVHYRATTGIVTRVSFLRKDQAAKGFPAKGASTPAQNAAPAP</sequence>
<keyword evidence="3" id="KW-1185">Reference proteome</keyword>
<accession>A0A238Y153</accession>
<evidence type="ECO:0000313" key="3">
    <source>
        <dbReference type="Proteomes" id="UP000198324"/>
    </source>
</evidence>
<dbReference type="EMBL" id="FZOC01000001">
    <property type="protein sequence ID" value="SNR64955.1"/>
    <property type="molecule type" value="Genomic_DNA"/>
</dbReference>
<dbReference type="RefSeq" id="WP_089271564.1">
    <property type="nucleotide sequence ID" value="NZ_FZOC01000001.1"/>
</dbReference>
<keyword evidence="1" id="KW-0732">Signal</keyword>
<name>A0A238Y153_9BACT</name>
<feature type="chain" id="PRO_5012782750" evidence="1">
    <location>
        <begin position="23"/>
        <end position="174"/>
    </location>
</feature>